<comment type="caution">
    <text evidence="2">The sequence shown here is derived from an EMBL/GenBank/DDBJ whole genome shotgun (WGS) entry which is preliminary data.</text>
</comment>
<dbReference type="EMBL" id="BSEV01000015">
    <property type="protein sequence ID" value="GLK12231.1"/>
    <property type="molecule type" value="Genomic_DNA"/>
</dbReference>
<accession>A0A9W6I6C6</accession>
<dbReference type="AlphaFoldDB" id="A0A9W6I6C6"/>
<dbReference type="Proteomes" id="UP001143474">
    <property type="component" value="Unassembled WGS sequence"/>
</dbReference>
<sequence length="166" mass="18075">MIRQNRRRTVRAIVVTALFAVASLTAPADATAESGKDANCAFIVHGSQPGRDASPISRACGDTATLNAASAGKTLLVRVYEHAGWRGGRADIYGDDGPCDRKGYLIDVSAVGWGYRISSYRLYGACHWSHYSDIVNNTSYGQIGDVEYVGDRWNDFVALLKVWSRV</sequence>
<reference evidence="2" key="2">
    <citation type="submission" date="2023-01" db="EMBL/GenBank/DDBJ databases">
        <authorList>
            <person name="Sun Q."/>
            <person name="Evtushenko L."/>
        </authorList>
    </citation>
    <scope>NUCLEOTIDE SEQUENCE</scope>
    <source>
        <strain evidence="2">VKM Ac-2007</strain>
    </source>
</reference>
<feature type="signal peptide" evidence="1">
    <location>
        <begin position="1"/>
        <end position="28"/>
    </location>
</feature>
<evidence type="ECO:0000313" key="2">
    <source>
        <dbReference type="EMBL" id="GLK12231.1"/>
    </source>
</evidence>
<organism evidence="2 3">
    <name type="scientific">Streptosporangium carneum</name>
    <dbReference type="NCBI Taxonomy" id="47481"/>
    <lineage>
        <taxon>Bacteria</taxon>
        <taxon>Bacillati</taxon>
        <taxon>Actinomycetota</taxon>
        <taxon>Actinomycetes</taxon>
        <taxon>Streptosporangiales</taxon>
        <taxon>Streptosporangiaceae</taxon>
        <taxon>Streptosporangium</taxon>
    </lineage>
</organism>
<evidence type="ECO:0000313" key="3">
    <source>
        <dbReference type="Proteomes" id="UP001143474"/>
    </source>
</evidence>
<evidence type="ECO:0008006" key="4">
    <source>
        <dbReference type="Google" id="ProtNLM"/>
    </source>
</evidence>
<gene>
    <name evidence="2" type="ORF">GCM10017600_56400</name>
</gene>
<keyword evidence="3" id="KW-1185">Reference proteome</keyword>
<feature type="chain" id="PRO_5040995199" description="Secreted protein" evidence="1">
    <location>
        <begin position="29"/>
        <end position="166"/>
    </location>
</feature>
<evidence type="ECO:0000256" key="1">
    <source>
        <dbReference type="SAM" id="SignalP"/>
    </source>
</evidence>
<name>A0A9W6I6C6_9ACTN</name>
<proteinExistence type="predicted"/>
<reference evidence="2" key="1">
    <citation type="journal article" date="2014" name="Int. J. Syst. Evol. Microbiol.">
        <title>Complete genome sequence of Corynebacterium casei LMG S-19264T (=DSM 44701T), isolated from a smear-ripened cheese.</title>
        <authorList>
            <consortium name="US DOE Joint Genome Institute (JGI-PGF)"/>
            <person name="Walter F."/>
            <person name="Albersmeier A."/>
            <person name="Kalinowski J."/>
            <person name="Ruckert C."/>
        </authorList>
    </citation>
    <scope>NUCLEOTIDE SEQUENCE</scope>
    <source>
        <strain evidence="2">VKM Ac-2007</strain>
    </source>
</reference>
<dbReference type="RefSeq" id="WP_271220571.1">
    <property type="nucleotide sequence ID" value="NZ_BAAAVD010000004.1"/>
</dbReference>
<keyword evidence="1" id="KW-0732">Signal</keyword>
<dbReference type="Gene3D" id="2.60.20.10">
    <property type="entry name" value="Crystallins"/>
    <property type="match status" value="1"/>
</dbReference>
<protein>
    <recommendedName>
        <fullName evidence="4">Secreted protein</fullName>
    </recommendedName>
</protein>